<dbReference type="Gene3D" id="3.30.530.20">
    <property type="match status" value="1"/>
</dbReference>
<accession>A0A916VL19</accession>
<dbReference type="Proteomes" id="UP000627715">
    <property type="component" value="Unassembled WGS sequence"/>
</dbReference>
<feature type="domain" description="Activator of Hsp90 ATPase homologue 1/2-like C-terminal" evidence="2">
    <location>
        <begin position="14"/>
        <end position="140"/>
    </location>
</feature>
<dbReference type="CDD" id="cd07814">
    <property type="entry name" value="SRPBCC_CalC_Aha1-like"/>
    <property type="match status" value="1"/>
</dbReference>
<evidence type="ECO:0000259" key="2">
    <source>
        <dbReference type="Pfam" id="PF08327"/>
    </source>
</evidence>
<comment type="caution">
    <text evidence="3">The sequence shown here is derived from an EMBL/GenBank/DDBJ whole genome shotgun (WGS) entry which is preliminary data.</text>
</comment>
<evidence type="ECO:0000313" key="4">
    <source>
        <dbReference type="Proteomes" id="UP000627715"/>
    </source>
</evidence>
<proteinExistence type="inferred from homology"/>
<keyword evidence="4" id="KW-1185">Reference proteome</keyword>
<gene>
    <name evidence="3" type="ORF">GCM10011403_28840</name>
</gene>
<dbReference type="EMBL" id="BMIY01000014">
    <property type="protein sequence ID" value="GFZ83414.1"/>
    <property type="molecule type" value="Genomic_DNA"/>
</dbReference>
<evidence type="ECO:0000256" key="1">
    <source>
        <dbReference type="ARBA" id="ARBA00006817"/>
    </source>
</evidence>
<reference evidence="3" key="1">
    <citation type="journal article" date="2014" name="Int. J. Syst. Evol. Microbiol.">
        <title>Complete genome sequence of Corynebacterium casei LMG S-19264T (=DSM 44701T), isolated from a smear-ripened cheese.</title>
        <authorList>
            <consortium name="US DOE Joint Genome Institute (JGI-PGF)"/>
            <person name="Walter F."/>
            <person name="Albersmeier A."/>
            <person name="Kalinowski J."/>
            <person name="Ruckert C."/>
        </authorList>
    </citation>
    <scope>NUCLEOTIDE SEQUENCE</scope>
    <source>
        <strain evidence="3">CGMCC 1.15425</strain>
    </source>
</reference>
<dbReference type="AlphaFoldDB" id="A0A916VL19"/>
<dbReference type="OrthoDB" id="9800600at2"/>
<sequence length="145" mass="16621">MSNEPIVVRHTFQANAADVWHAISDDETMRQWFFAQIPGFAPVVGTETVFDVHHNGKVYTHRWQVTEVTPQALLVYQWQYDGYPGDSEVRWKLQETENGTELTLTHSGGETFPQDNPDFSRENAEAGWQYLIKESLATYLDGNNT</sequence>
<dbReference type="RefSeq" id="WP_068810722.1">
    <property type="nucleotide sequence ID" value="NZ_BMIY01000014.1"/>
</dbReference>
<protein>
    <recommendedName>
        <fullName evidence="2">Activator of Hsp90 ATPase homologue 1/2-like C-terminal domain-containing protein</fullName>
    </recommendedName>
</protein>
<dbReference type="InterPro" id="IPR013538">
    <property type="entry name" value="ASHA1/2-like_C"/>
</dbReference>
<organism evidence="3 4">
    <name type="scientific">Pseudohongiella nitratireducens</name>
    <dbReference type="NCBI Taxonomy" id="1768907"/>
    <lineage>
        <taxon>Bacteria</taxon>
        <taxon>Pseudomonadati</taxon>
        <taxon>Pseudomonadota</taxon>
        <taxon>Gammaproteobacteria</taxon>
        <taxon>Pseudomonadales</taxon>
        <taxon>Pseudohongiellaceae</taxon>
        <taxon>Pseudohongiella</taxon>
    </lineage>
</organism>
<comment type="similarity">
    <text evidence="1">Belongs to the AHA1 family.</text>
</comment>
<dbReference type="InterPro" id="IPR023393">
    <property type="entry name" value="START-like_dom_sf"/>
</dbReference>
<dbReference type="Pfam" id="PF08327">
    <property type="entry name" value="AHSA1"/>
    <property type="match status" value="1"/>
</dbReference>
<dbReference type="SUPFAM" id="SSF55961">
    <property type="entry name" value="Bet v1-like"/>
    <property type="match status" value="1"/>
</dbReference>
<reference evidence="3" key="2">
    <citation type="submission" date="2020-09" db="EMBL/GenBank/DDBJ databases">
        <authorList>
            <person name="Sun Q."/>
            <person name="Zhou Y."/>
        </authorList>
    </citation>
    <scope>NUCLEOTIDE SEQUENCE</scope>
    <source>
        <strain evidence="3">CGMCC 1.15425</strain>
    </source>
</reference>
<name>A0A916VL19_9GAMM</name>
<evidence type="ECO:0000313" key="3">
    <source>
        <dbReference type="EMBL" id="GFZ83414.1"/>
    </source>
</evidence>